<evidence type="ECO:0000256" key="5">
    <source>
        <dbReference type="ARBA" id="ARBA00022833"/>
    </source>
</evidence>
<sequence length="287" mass="30464">MPPRRPSPIGVHAPVAGGLIHGALGHCRDVGAEALQVFVSNPRGWARPPADPRVDGEFRELCAAARIPVFVHAPYLVNLGSPTPTTLENSVLAVRYTLARAAAIGARGIVVHAGSAVSSSGRDLAAKQVREALLPILDEIPEDGPLLLIEPTAGGGQSLASRIEDLPAYLENVEAHPRLGICIDTCHLFAAGHDIASPGGMRATLNALIRAIGRRRLKLVHANDAKAELGSQRDAHERIGRGRIGVEPFRELFRHPATSGIPIVLETSGKVAENREDVALLKKLREG</sequence>
<feature type="binding site" evidence="7">
    <location>
        <position position="236"/>
    </location>
    <ligand>
        <name>Zn(2+)</name>
        <dbReference type="ChEBI" id="CHEBI:29105"/>
        <label>3</label>
    </ligand>
</feature>
<dbReference type="InterPro" id="IPR001719">
    <property type="entry name" value="AP_endonuc_2"/>
</dbReference>
<evidence type="ECO:0000313" key="9">
    <source>
        <dbReference type="EMBL" id="ABK52758.1"/>
    </source>
</evidence>
<keyword evidence="7" id="KW-0540">Nuclease</keyword>
<dbReference type="HOGENOM" id="CLU_025885_0_1_11"/>
<dbReference type="PROSITE" id="PS00731">
    <property type="entry name" value="AP_NUCLEASE_F2_3"/>
    <property type="match status" value="1"/>
</dbReference>
<dbReference type="EC" id="3.1.21.2" evidence="7"/>
<dbReference type="RefSeq" id="WP_011719821.1">
    <property type="nucleotide sequence ID" value="NC_008578.1"/>
</dbReference>
<dbReference type="InterPro" id="IPR036237">
    <property type="entry name" value="Xyl_isomerase-like_sf"/>
</dbReference>
<dbReference type="NCBIfam" id="TIGR00587">
    <property type="entry name" value="nfo"/>
    <property type="match status" value="1"/>
</dbReference>
<feature type="binding site" evidence="7">
    <location>
        <position position="72"/>
    </location>
    <ligand>
        <name>Zn(2+)</name>
        <dbReference type="ChEBI" id="CHEBI:29105"/>
        <label>1</label>
    </ligand>
</feature>
<dbReference type="GO" id="GO:0003677">
    <property type="term" value="F:DNA binding"/>
    <property type="evidence" value="ECO:0007669"/>
    <property type="project" value="InterPro"/>
</dbReference>
<dbReference type="GO" id="GO:0006284">
    <property type="term" value="P:base-excision repair"/>
    <property type="evidence" value="ECO:0007669"/>
    <property type="project" value="TreeGrafter"/>
</dbReference>
<keyword evidence="2 7" id="KW-0479">Metal-binding</keyword>
<feature type="binding site" evidence="7">
    <location>
        <position position="187"/>
    </location>
    <ligand>
        <name>Zn(2+)</name>
        <dbReference type="ChEBI" id="CHEBI:29105"/>
        <label>3</label>
    </ligand>
</feature>
<accession>A0LTJ8</accession>
<dbReference type="OrthoDB" id="9805666at2"/>
<dbReference type="EMBL" id="CP000481">
    <property type="protein sequence ID" value="ABK52758.1"/>
    <property type="molecule type" value="Genomic_DNA"/>
</dbReference>
<feature type="binding site" evidence="7">
    <location>
        <position position="184"/>
    </location>
    <ligand>
        <name>Zn(2+)</name>
        <dbReference type="ChEBI" id="CHEBI:29105"/>
        <label>2</label>
    </ligand>
</feature>
<evidence type="ECO:0000256" key="3">
    <source>
        <dbReference type="ARBA" id="ARBA00022763"/>
    </source>
</evidence>
<organism evidence="9 10">
    <name type="scientific">Acidothermus cellulolyticus (strain ATCC 43068 / DSM 8971 / 11B)</name>
    <dbReference type="NCBI Taxonomy" id="351607"/>
    <lineage>
        <taxon>Bacteria</taxon>
        <taxon>Bacillati</taxon>
        <taxon>Actinomycetota</taxon>
        <taxon>Actinomycetes</taxon>
        <taxon>Acidothermales</taxon>
        <taxon>Acidothermaceae</taxon>
        <taxon>Acidothermus</taxon>
    </lineage>
</organism>
<evidence type="ECO:0000256" key="6">
    <source>
        <dbReference type="ARBA" id="ARBA00023204"/>
    </source>
</evidence>
<feature type="binding site" evidence="7">
    <location>
        <position position="150"/>
    </location>
    <ligand>
        <name>Zn(2+)</name>
        <dbReference type="ChEBI" id="CHEBI:29105"/>
        <label>2</label>
    </ligand>
</feature>
<comment type="cofactor">
    <cofactor evidence="7">
        <name>Zn(2+)</name>
        <dbReference type="ChEBI" id="CHEBI:29105"/>
    </cofactor>
    <text evidence="7">Binds 3 Zn(2+) ions.</text>
</comment>
<dbReference type="SMART" id="SM00518">
    <property type="entry name" value="AP2Ec"/>
    <property type="match status" value="1"/>
</dbReference>
<evidence type="ECO:0000259" key="8">
    <source>
        <dbReference type="Pfam" id="PF01261"/>
    </source>
</evidence>
<dbReference type="GO" id="GO:0008081">
    <property type="term" value="F:phosphoric diester hydrolase activity"/>
    <property type="evidence" value="ECO:0007669"/>
    <property type="project" value="TreeGrafter"/>
</dbReference>
<dbReference type="AlphaFoldDB" id="A0LTJ8"/>
<dbReference type="Proteomes" id="UP000008221">
    <property type="component" value="Chromosome"/>
</dbReference>
<dbReference type="Gene3D" id="3.20.20.150">
    <property type="entry name" value="Divalent-metal-dependent TIM barrel enzymes"/>
    <property type="match status" value="1"/>
</dbReference>
<keyword evidence="10" id="KW-1185">Reference proteome</keyword>
<feature type="binding site" evidence="7">
    <location>
        <position position="266"/>
    </location>
    <ligand>
        <name>Zn(2+)</name>
        <dbReference type="ChEBI" id="CHEBI:29105"/>
        <label>2</label>
    </ligand>
</feature>
<comment type="similarity">
    <text evidence="1 7">Belongs to the AP endonuclease 2 family.</text>
</comment>
<dbReference type="PROSITE" id="PS00730">
    <property type="entry name" value="AP_NUCLEASE_F2_2"/>
    <property type="match status" value="1"/>
</dbReference>
<feature type="binding site" evidence="7">
    <location>
        <position position="112"/>
    </location>
    <ligand>
        <name>Zn(2+)</name>
        <dbReference type="ChEBI" id="CHEBI:29105"/>
        <label>1</label>
    </ligand>
</feature>
<proteinExistence type="inferred from homology"/>
<gene>
    <name evidence="7" type="primary">nfo</name>
    <name evidence="9" type="ordered locus">Acel_0985</name>
</gene>
<keyword evidence="5 7" id="KW-0862">Zinc</keyword>
<feature type="binding site" evidence="7">
    <location>
        <position position="150"/>
    </location>
    <ligand>
        <name>Zn(2+)</name>
        <dbReference type="ChEBI" id="CHEBI:29105"/>
        <label>1</label>
    </ligand>
</feature>
<comment type="catalytic activity">
    <reaction evidence="7">
        <text>Endonucleolytic cleavage to 5'-phosphooligonucleotide end-products.</text>
        <dbReference type="EC" id="3.1.21.2"/>
    </reaction>
</comment>
<protein>
    <recommendedName>
        <fullName evidence="7">Probable endonuclease 4</fullName>
        <ecNumber evidence="7">3.1.21.2</ecNumber>
    </recommendedName>
    <alternativeName>
        <fullName evidence="7">Endodeoxyribonuclease IV</fullName>
    </alternativeName>
    <alternativeName>
        <fullName evidence="7">Endonuclease IV</fullName>
    </alternativeName>
</protein>
<dbReference type="eggNOG" id="COG0648">
    <property type="taxonomic scope" value="Bacteria"/>
</dbReference>
<dbReference type="GO" id="GO:0008270">
    <property type="term" value="F:zinc ion binding"/>
    <property type="evidence" value="ECO:0007669"/>
    <property type="project" value="UniProtKB-UniRule"/>
</dbReference>
<dbReference type="KEGG" id="ace:Acel_0985"/>
<feature type="domain" description="Xylose isomerase-like TIM barrel" evidence="8">
    <location>
        <begin position="27"/>
        <end position="283"/>
    </location>
</feature>
<dbReference type="STRING" id="351607.Acel_0985"/>
<dbReference type="HAMAP" id="MF_00152">
    <property type="entry name" value="Nfo"/>
    <property type="match status" value="1"/>
</dbReference>
<dbReference type="Pfam" id="PF01261">
    <property type="entry name" value="AP_endonuc_2"/>
    <property type="match status" value="1"/>
</dbReference>
<dbReference type="InterPro" id="IPR018246">
    <property type="entry name" value="AP_endonuc_F2_Zn_BS"/>
</dbReference>
<reference evidence="9 10" key="1">
    <citation type="journal article" date="2009" name="Genome Res.">
        <title>Complete genome of the cellulolytic thermophile Acidothermus cellulolyticus 11B provides insights into its ecophysiological and evolutionary adaptations.</title>
        <authorList>
            <person name="Barabote R.D."/>
            <person name="Xie G."/>
            <person name="Leu D.H."/>
            <person name="Normand P."/>
            <person name="Necsulea A."/>
            <person name="Daubin V."/>
            <person name="Medigue C."/>
            <person name="Adney W.S."/>
            <person name="Xu X.C."/>
            <person name="Lapidus A."/>
            <person name="Parales R.E."/>
            <person name="Detter C."/>
            <person name="Pujic P."/>
            <person name="Bruce D."/>
            <person name="Lavire C."/>
            <person name="Challacombe J.F."/>
            <person name="Brettin T.S."/>
            <person name="Berry A.M."/>
        </authorList>
    </citation>
    <scope>NUCLEOTIDE SEQUENCE [LARGE SCALE GENOMIC DNA]</scope>
    <source>
        <strain evidence="10">ATCC 43068 / DSM 8971 / 11B</strain>
    </source>
</reference>
<dbReference type="PANTHER" id="PTHR21445">
    <property type="entry name" value="ENDONUCLEASE IV ENDODEOXYRIBONUCLEASE IV"/>
    <property type="match status" value="1"/>
</dbReference>
<evidence type="ECO:0000256" key="7">
    <source>
        <dbReference type="HAMAP-Rule" id="MF_00152"/>
    </source>
</evidence>
<evidence type="ECO:0000256" key="4">
    <source>
        <dbReference type="ARBA" id="ARBA00022801"/>
    </source>
</evidence>
<keyword evidence="3 7" id="KW-0227">DNA damage</keyword>
<dbReference type="GO" id="GO:0003906">
    <property type="term" value="F:DNA-(apurinic or apyrimidinic site) endonuclease activity"/>
    <property type="evidence" value="ECO:0007669"/>
    <property type="project" value="TreeGrafter"/>
</dbReference>
<evidence type="ECO:0000313" key="10">
    <source>
        <dbReference type="Proteomes" id="UP000008221"/>
    </source>
</evidence>
<keyword evidence="4 7" id="KW-0378">Hydrolase</keyword>
<dbReference type="FunCoup" id="A0LTJ8">
    <property type="interactions" value="34"/>
</dbReference>
<dbReference type="InterPro" id="IPR013022">
    <property type="entry name" value="Xyl_isomerase-like_TIM-brl"/>
</dbReference>
<dbReference type="SUPFAM" id="SSF51658">
    <property type="entry name" value="Xylose isomerase-like"/>
    <property type="match status" value="1"/>
</dbReference>
<keyword evidence="7 9" id="KW-0255">Endonuclease</keyword>
<dbReference type="GO" id="GO:0008833">
    <property type="term" value="F:deoxyribonuclease IV (phage-T4-induced) activity"/>
    <property type="evidence" value="ECO:0007669"/>
    <property type="project" value="UniProtKB-UniRule"/>
</dbReference>
<name>A0LTJ8_ACIC1</name>
<feature type="binding site" evidence="7">
    <location>
        <position position="221"/>
    </location>
    <ligand>
        <name>Zn(2+)</name>
        <dbReference type="ChEBI" id="CHEBI:29105"/>
        <label>2</label>
    </ligand>
</feature>
<dbReference type="PROSITE" id="PS51432">
    <property type="entry name" value="AP_NUCLEASE_F2_4"/>
    <property type="match status" value="1"/>
</dbReference>
<dbReference type="PANTHER" id="PTHR21445:SF0">
    <property type="entry name" value="APURINIC-APYRIMIDINIC ENDONUCLEASE"/>
    <property type="match status" value="1"/>
</dbReference>
<dbReference type="CDD" id="cd00019">
    <property type="entry name" value="AP2Ec"/>
    <property type="match status" value="1"/>
</dbReference>
<comment type="function">
    <text evidence="7">Endonuclease IV plays a role in DNA repair. It cleaves phosphodiester bonds at apurinic or apyrimidinic (AP) sites, generating a 3'-hydroxyl group and a 5'-terminal sugar phosphate.</text>
</comment>
<feature type="binding site" evidence="7">
    <location>
        <position position="234"/>
    </location>
    <ligand>
        <name>Zn(2+)</name>
        <dbReference type="ChEBI" id="CHEBI:29105"/>
        <label>3</label>
    </ligand>
</feature>
<keyword evidence="6 7" id="KW-0234">DNA repair</keyword>
<evidence type="ECO:0000256" key="2">
    <source>
        <dbReference type="ARBA" id="ARBA00022723"/>
    </source>
</evidence>
<evidence type="ECO:0000256" key="1">
    <source>
        <dbReference type="ARBA" id="ARBA00005340"/>
    </source>
</evidence>
<dbReference type="InParanoid" id="A0LTJ8"/>